<comment type="similarity">
    <text evidence="1 2">Belongs to the OprB family.</text>
</comment>
<dbReference type="Gene3D" id="2.40.160.180">
    <property type="entry name" value="Carbohydrate-selective porin OprB"/>
    <property type="match status" value="1"/>
</dbReference>
<dbReference type="EMBL" id="CP001715">
    <property type="protein sequence ID" value="ACV33765.1"/>
    <property type="molecule type" value="Genomic_DNA"/>
</dbReference>
<dbReference type="GO" id="GO:0016020">
    <property type="term" value="C:membrane"/>
    <property type="evidence" value="ECO:0007669"/>
    <property type="project" value="InterPro"/>
</dbReference>
<sequence length="470" mass="49987" precursor="true">MLIARNKLTNLLGAALLASFLGQPLTTLGAAADNPADLGKVIAAGKAPEGDSVAASDATDDTPNWQESTLTGDWGGARKRLYDAGVQADLMYTADYLRNNAGGLQHGGAYMGHTDLVLQFDGEKLFGWTGGSAFLQLISNTGGRVNLNYVGSLMGVDNLEAPVNRTGVFKAWLQQAFLDDRASLRLGLYPIDSEFYVTDASGVFLHPSFGMAAEVANFGSLAGPSIYPTSTYAARLRVDPDPAWYAMLAVSRGIPSERIATAGPNVSWPKGTGSMLIGEVGFSPAKAGLLRESTPAEAKDDFVPISKLAVGMWRFSPRFPQLVAVDAADEPLLATHWGAYFLAEQTVFRVPESNRDLAAFVRYGFTDGRTNTLDYSLSVGFSFRGPFAGREKDTFGIAATRAHAGPQGRAQLSDELGEPLSSAAETAVEMTYRAQLAPGVVLQPLVQRILNPGLYLPNATVAGVRLQLAL</sequence>
<dbReference type="InterPro" id="IPR007049">
    <property type="entry name" value="Carb-sel_porin_OprB"/>
</dbReference>
<dbReference type="STRING" id="522306.CAP2UW1_0412"/>
<dbReference type="GO" id="GO:0008643">
    <property type="term" value="P:carbohydrate transport"/>
    <property type="evidence" value="ECO:0007669"/>
    <property type="project" value="InterPro"/>
</dbReference>
<feature type="signal peptide" evidence="2">
    <location>
        <begin position="1"/>
        <end position="29"/>
    </location>
</feature>
<dbReference type="GO" id="GO:0015288">
    <property type="term" value="F:porin activity"/>
    <property type="evidence" value="ECO:0007669"/>
    <property type="project" value="InterPro"/>
</dbReference>
<reference evidence="3" key="1">
    <citation type="submission" date="2009-08" db="EMBL/GenBank/DDBJ databases">
        <authorList>
            <consortium name="US DOE Joint Genome Institute"/>
            <person name="Lucas S."/>
            <person name="Copeland A."/>
            <person name="Lapidus A."/>
            <person name="Glavina del Rio T."/>
            <person name="Dalin E."/>
            <person name="Tice H."/>
            <person name="Bruce D."/>
            <person name="Barry K."/>
            <person name="Pitluck S."/>
            <person name="Lowry S."/>
            <person name="Larimer F."/>
            <person name="Land M."/>
            <person name="Hauser L."/>
            <person name="Kyrpides N."/>
            <person name="Ivanova N."/>
            <person name="McMahon K.D."/>
            <person name="Hugenholtz P."/>
        </authorList>
    </citation>
    <scope>NUCLEOTIDE SEQUENCE</scope>
    <source>
        <strain evidence="3">UW-1</strain>
    </source>
</reference>
<dbReference type="PANTHER" id="PTHR37944:SF1">
    <property type="entry name" value="PORIN B"/>
    <property type="match status" value="1"/>
</dbReference>
<dbReference type="PANTHER" id="PTHR37944">
    <property type="entry name" value="PORIN B"/>
    <property type="match status" value="1"/>
</dbReference>
<feature type="chain" id="PRO_5007230785" evidence="2">
    <location>
        <begin position="30"/>
        <end position="470"/>
    </location>
</feature>
<dbReference type="InterPro" id="IPR052932">
    <property type="entry name" value="OprB_Porin"/>
</dbReference>
<evidence type="ECO:0000256" key="1">
    <source>
        <dbReference type="ARBA" id="ARBA00008769"/>
    </source>
</evidence>
<dbReference type="KEGG" id="app:CAP2UW1_0412"/>
<dbReference type="eggNOG" id="COG3659">
    <property type="taxonomic scope" value="Bacteria"/>
</dbReference>
<organism evidence="3">
    <name type="scientific">Accumulibacter regalis</name>
    <dbReference type="NCBI Taxonomy" id="522306"/>
    <lineage>
        <taxon>Bacteria</taxon>
        <taxon>Pseudomonadati</taxon>
        <taxon>Pseudomonadota</taxon>
        <taxon>Betaproteobacteria</taxon>
        <taxon>Candidatus Accumulibacter</taxon>
    </lineage>
</organism>
<dbReference type="HOGENOM" id="CLU_029684_3_1_4"/>
<proteinExistence type="inferred from homology"/>
<gene>
    <name evidence="3" type="ordered locus">CAP2UW1_0412</name>
</gene>
<evidence type="ECO:0000313" key="3">
    <source>
        <dbReference type="EMBL" id="ACV33765.1"/>
    </source>
</evidence>
<name>C7RKU3_ACCRE</name>
<evidence type="ECO:0000256" key="2">
    <source>
        <dbReference type="RuleBase" id="RU363072"/>
    </source>
</evidence>
<reference evidence="3" key="2">
    <citation type="submission" date="2009-09" db="EMBL/GenBank/DDBJ databases">
        <title>Complete sequence of chromosome of Candidatus Accumulibacter phosphatis clade IIA str. UW-1.</title>
        <authorList>
            <consortium name="US DOE Joint Genome Institute"/>
            <person name="Martin H.G."/>
            <person name="Ivanova N."/>
            <person name="Kunin V."/>
            <person name="Warnecke F."/>
            <person name="Barry K."/>
            <person name="He S."/>
            <person name="Salamov A."/>
            <person name="Szeto E."/>
            <person name="Dalin E."/>
            <person name="Pangilinan J.L."/>
            <person name="Lapidus A."/>
            <person name="Lowry S."/>
            <person name="Kyrpides N.C."/>
            <person name="McMahon K.D."/>
            <person name="Hugenholtz P."/>
        </authorList>
    </citation>
    <scope>NUCLEOTIDE SEQUENCE [LARGE SCALE GENOMIC DNA]</scope>
    <source>
        <strain evidence="3">UW-1</strain>
    </source>
</reference>
<dbReference type="OrthoDB" id="545475at2"/>
<dbReference type="InterPro" id="IPR038673">
    <property type="entry name" value="OprB_sf"/>
</dbReference>
<keyword evidence="2" id="KW-0732">Signal</keyword>
<dbReference type="AlphaFoldDB" id="C7RKU3"/>
<accession>C7RKU3</accession>
<protein>
    <submittedName>
        <fullName evidence="3">Carbohydrate-selective porin OprB</fullName>
    </submittedName>
</protein>
<dbReference type="Pfam" id="PF04966">
    <property type="entry name" value="OprB"/>
    <property type="match status" value="1"/>
</dbReference>